<evidence type="ECO:0000313" key="3">
    <source>
        <dbReference type="Proteomes" id="UP000198658"/>
    </source>
</evidence>
<sequence length="267" mass="30227">MNLSDFFHTLPLLIIYVWSVLLVLCSLGAGVWLGRRYLRSHREVKDSSVGSAIAATLGLLAFLLAFTFNMTADRYNTRKAVLLDEVNAIHTVYLRASFLDDADKLRARQLLIKYVELRNFDLSDKIGPAELRQFEAIHENLWRLVDSYIDRKYDAGYLRQFVEPLNTMINFHHSRAVMGLEYRIPGPIWLALYFMTTLAMVAIGFQFGISRGGSPQVAVALALTFATVIILIADLDRSAEGTLMVDQRPMAELNQRLQKMQAQRPGG</sequence>
<dbReference type="Proteomes" id="UP000198658">
    <property type="component" value="Unassembled WGS sequence"/>
</dbReference>
<feature type="transmembrane region" description="Helical" evidence="1">
    <location>
        <begin position="53"/>
        <end position="72"/>
    </location>
</feature>
<evidence type="ECO:0000313" key="2">
    <source>
        <dbReference type="EMBL" id="SEA14525.1"/>
    </source>
</evidence>
<organism evidence="2 3">
    <name type="scientific">Microbulbifer marinus</name>
    <dbReference type="NCBI Taxonomy" id="658218"/>
    <lineage>
        <taxon>Bacteria</taxon>
        <taxon>Pseudomonadati</taxon>
        <taxon>Pseudomonadota</taxon>
        <taxon>Gammaproteobacteria</taxon>
        <taxon>Cellvibrionales</taxon>
        <taxon>Microbulbiferaceae</taxon>
        <taxon>Microbulbifer</taxon>
    </lineage>
</organism>
<protein>
    <recommendedName>
        <fullName evidence="4">DUF4239 domain-containing protein</fullName>
    </recommendedName>
</protein>
<gene>
    <name evidence="2" type="ORF">SAMN05216562_1959</name>
</gene>
<evidence type="ECO:0000256" key="1">
    <source>
        <dbReference type="SAM" id="Phobius"/>
    </source>
</evidence>
<dbReference type="OrthoDB" id="116415at2"/>
<feature type="transmembrane region" description="Helical" evidence="1">
    <location>
        <begin position="215"/>
        <end position="235"/>
    </location>
</feature>
<feature type="transmembrane region" description="Helical" evidence="1">
    <location>
        <begin position="188"/>
        <end position="209"/>
    </location>
</feature>
<dbReference type="InterPro" id="IPR025333">
    <property type="entry name" value="DUF4239"/>
</dbReference>
<name>A0A1H3YSJ3_9GAMM</name>
<dbReference type="STRING" id="658218.SAMN05216562_1959"/>
<reference evidence="3" key="1">
    <citation type="submission" date="2016-10" db="EMBL/GenBank/DDBJ databases">
        <authorList>
            <person name="Varghese N."/>
            <person name="Submissions S."/>
        </authorList>
    </citation>
    <scope>NUCLEOTIDE SEQUENCE [LARGE SCALE GENOMIC DNA]</scope>
    <source>
        <strain evidence="3">CGMCC 1.10657</strain>
    </source>
</reference>
<accession>A0A1H3YSJ3</accession>
<keyword evidence="1" id="KW-1133">Transmembrane helix</keyword>
<keyword evidence="1" id="KW-0812">Transmembrane</keyword>
<proteinExistence type="predicted"/>
<dbReference type="RefSeq" id="WP_091387702.1">
    <property type="nucleotide sequence ID" value="NZ_FNQO01000002.1"/>
</dbReference>
<evidence type="ECO:0008006" key="4">
    <source>
        <dbReference type="Google" id="ProtNLM"/>
    </source>
</evidence>
<dbReference type="Pfam" id="PF14023">
    <property type="entry name" value="Bestrophin-like"/>
    <property type="match status" value="1"/>
</dbReference>
<feature type="transmembrane region" description="Helical" evidence="1">
    <location>
        <begin position="12"/>
        <end position="33"/>
    </location>
</feature>
<dbReference type="AlphaFoldDB" id="A0A1H3YSJ3"/>
<dbReference type="EMBL" id="FNQO01000002">
    <property type="protein sequence ID" value="SEA14525.1"/>
    <property type="molecule type" value="Genomic_DNA"/>
</dbReference>
<keyword evidence="3" id="KW-1185">Reference proteome</keyword>
<keyword evidence="1" id="KW-0472">Membrane</keyword>